<feature type="compositionally biased region" description="Low complexity" evidence="8">
    <location>
        <begin position="200"/>
        <end position="213"/>
    </location>
</feature>
<dbReference type="SUPFAM" id="SSF88946">
    <property type="entry name" value="Sigma2 domain of RNA polymerase sigma factors"/>
    <property type="match status" value="1"/>
</dbReference>
<dbReference type="CDD" id="cd06171">
    <property type="entry name" value="Sigma70_r4"/>
    <property type="match status" value="1"/>
</dbReference>
<dbReference type="InterPro" id="IPR007630">
    <property type="entry name" value="RNA_pol_sigma70_r4"/>
</dbReference>
<keyword evidence="5 6" id="KW-0804">Transcription</keyword>
<feature type="compositionally biased region" description="Acidic residues" evidence="8">
    <location>
        <begin position="229"/>
        <end position="238"/>
    </location>
</feature>
<feature type="region of interest" description="Sigma-70 factor domain-2" evidence="6">
    <location>
        <begin position="428"/>
        <end position="498"/>
    </location>
</feature>
<keyword evidence="1 6" id="KW-0963">Cytoplasm</keyword>
<evidence type="ECO:0000256" key="3">
    <source>
        <dbReference type="ARBA" id="ARBA00023082"/>
    </source>
</evidence>
<evidence type="ECO:0000313" key="12">
    <source>
        <dbReference type="Proteomes" id="UP001265259"/>
    </source>
</evidence>
<feature type="region of interest" description="Sigma-70 factor domain-4" evidence="6">
    <location>
        <begin position="596"/>
        <end position="649"/>
    </location>
</feature>
<evidence type="ECO:0000256" key="5">
    <source>
        <dbReference type="ARBA" id="ARBA00023163"/>
    </source>
</evidence>
<dbReference type="Pfam" id="PF04545">
    <property type="entry name" value="Sigma70_r4"/>
    <property type="match status" value="1"/>
</dbReference>
<feature type="coiled-coil region" evidence="7">
    <location>
        <begin position="407"/>
        <end position="434"/>
    </location>
</feature>
<dbReference type="EMBL" id="JAVRHL010000002">
    <property type="protein sequence ID" value="MDT0682834.1"/>
    <property type="molecule type" value="Genomic_DNA"/>
</dbReference>
<feature type="region of interest" description="Sigma-70 factor domain-3" evidence="6">
    <location>
        <begin position="507"/>
        <end position="583"/>
    </location>
</feature>
<dbReference type="NCBIfam" id="TIGR02393">
    <property type="entry name" value="RpoD_Cterm"/>
    <property type="match status" value="1"/>
</dbReference>
<dbReference type="PROSITE" id="PS00716">
    <property type="entry name" value="SIGMA70_2"/>
    <property type="match status" value="1"/>
</dbReference>
<feature type="compositionally biased region" description="Basic and acidic residues" evidence="8">
    <location>
        <begin position="1"/>
        <end position="13"/>
    </location>
</feature>
<sequence>MAAKDNDGTKTEEQSDGMTLDMSQAAVKKMIAEARERGYITYDQLNQVLPPEQVSSEQIEDVMSMLSEMGINIIENDEAEEEEGQSGSTAVVEASSGRDVTVSQSESEKLDRTDDPVRMYLREMGSVELLSREGEIAIAKRIEAGRNTMIAGLCESPLTFQAITIWRDELLSEDILLRDVIDLEATFGRSLEEDDDDTPVVDTTTPAAKTAAAEQPEVDADGNPIRNNDDDDEDEDEQANMSLAAMEAALKPRVLETLEVIARNYLRLEEMQDRRMSATLNEDGSFSAENESTYQTLRSEIVLLVNELHLHNNRIEALIDQLYGINRRIMSIDSNMVKLADQARINRREFIEAYRGSELDPTWMDRMAQQPGRGWTALFDRSSDKVQDLRSEMAQVGQYVGVDINEFRRIVNQVQKGEKEARAAKKEMVEANLRLVISIAKKYTNRGLQFLDLIQEGNIGLMKAVDKFEYRRGYKFSTYATWWIRQAITRSIADQARTIRIPVHMIETINKLVRTGRQMLHEIGREPTPEELAEKLQMPLEKVRKVMKIAKEPISLETPIGDEEDSQLGDFIEDKNAVLPLDSAIQENLKETTTRVLSSLTAREERVLRMRFGIGMNTDHTLEEVGQQFSVTRERIRQIEAKALRKLKHPSRSRKLRSFLDQ</sequence>
<organism evidence="11 12">
    <name type="scientific">Tropicimonas omnivorans</name>
    <dbReference type="NCBI Taxonomy" id="3075590"/>
    <lineage>
        <taxon>Bacteria</taxon>
        <taxon>Pseudomonadati</taxon>
        <taxon>Pseudomonadota</taxon>
        <taxon>Alphaproteobacteria</taxon>
        <taxon>Rhodobacterales</taxon>
        <taxon>Roseobacteraceae</taxon>
        <taxon>Tropicimonas</taxon>
    </lineage>
</organism>
<accession>A0ABU3DGL2</accession>
<dbReference type="InterPro" id="IPR007624">
    <property type="entry name" value="RNA_pol_sigma70_r3"/>
</dbReference>
<dbReference type="Pfam" id="PF04539">
    <property type="entry name" value="Sigma70_r3"/>
    <property type="match status" value="1"/>
</dbReference>
<feature type="short sequence motif" description="Interaction with polymerase core subunit RpoC" evidence="6">
    <location>
        <begin position="452"/>
        <end position="455"/>
    </location>
</feature>
<dbReference type="InterPro" id="IPR009042">
    <property type="entry name" value="RNA_pol_sigma70_r1_2"/>
</dbReference>
<evidence type="ECO:0000313" key="11">
    <source>
        <dbReference type="EMBL" id="MDT0682834.1"/>
    </source>
</evidence>
<dbReference type="InterPro" id="IPR050239">
    <property type="entry name" value="Sigma-70_RNA_pol_init_factors"/>
</dbReference>
<name>A0ABU3DGL2_9RHOB</name>
<dbReference type="Pfam" id="PF04542">
    <property type="entry name" value="Sigma70_r2"/>
    <property type="match status" value="1"/>
</dbReference>
<dbReference type="InterPro" id="IPR036388">
    <property type="entry name" value="WH-like_DNA-bd_sf"/>
</dbReference>
<dbReference type="InterPro" id="IPR007631">
    <property type="entry name" value="RNA_pol_sigma_70_non-ess"/>
</dbReference>
<keyword evidence="3 6" id="KW-0731">Sigma factor</keyword>
<evidence type="ECO:0000256" key="2">
    <source>
        <dbReference type="ARBA" id="ARBA00023015"/>
    </source>
</evidence>
<evidence type="ECO:0000256" key="7">
    <source>
        <dbReference type="SAM" id="Coils"/>
    </source>
</evidence>
<evidence type="ECO:0000256" key="4">
    <source>
        <dbReference type="ARBA" id="ARBA00023125"/>
    </source>
</evidence>
<evidence type="ECO:0000256" key="6">
    <source>
        <dbReference type="HAMAP-Rule" id="MF_00963"/>
    </source>
</evidence>
<reference evidence="11 12" key="1">
    <citation type="submission" date="2023-09" db="EMBL/GenBank/DDBJ databases">
        <authorList>
            <person name="Rey-Velasco X."/>
        </authorList>
    </citation>
    <scope>NUCLEOTIDE SEQUENCE [LARGE SCALE GENOMIC DNA]</scope>
    <source>
        <strain evidence="11 12">F158</strain>
    </source>
</reference>
<dbReference type="InterPro" id="IPR000943">
    <property type="entry name" value="RNA_pol_sigma70"/>
</dbReference>
<feature type="domain" description="RNA polymerase sigma-70" evidence="10">
    <location>
        <begin position="621"/>
        <end position="647"/>
    </location>
</feature>
<dbReference type="Pfam" id="PF04546">
    <property type="entry name" value="Sigma70_ner"/>
    <property type="match status" value="1"/>
</dbReference>
<evidence type="ECO:0000259" key="9">
    <source>
        <dbReference type="PROSITE" id="PS00715"/>
    </source>
</evidence>
<dbReference type="Proteomes" id="UP001265259">
    <property type="component" value="Unassembled WGS sequence"/>
</dbReference>
<dbReference type="Pfam" id="PF00140">
    <property type="entry name" value="Sigma70_r1_2"/>
    <property type="match status" value="1"/>
</dbReference>
<dbReference type="Gene3D" id="1.10.601.10">
    <property type="entry name" value="RNA Polymerase Primary Sigma Factor"/>
    <property type="match status" value="1"/>
</dbReference>
<dbReference type="SUPFAM" id="SSF88659">
    <property type="entry name" value="Sigma3 and sigma4 domains of RNA polymerase sigma factors"/>
    <property type="match status" value="2"/>
</dbReference>
<dbReference type="InterPro" id="IPR007627">
    <property type="entry name" value="RNA_pol_sigma70_r2"/>
</dbReference>
<comment type="caution">
    <text evidence="11">The sequence shown here is derived from an EMBL/GenBank/DDBJ whole genome shotgun (WGS) entry which is preliminary data.</text>
</comment>
<dbReference type="PROSITE" id="PS00715">
    <property type="entry name" value="SIGMA70_1"/>
    <property type="match status" value="1"/>
</dbReference>
<dbReference type="InterPro" id="IPR012760">
    <property type="entry name" value="RNA_pol_sigma_RpoD_C"/>
</dbReference>
<dbReference type="PANTHER" id="PTHR30603:SF60">
    <property type="entry name" value="RNA POLYMERASE SIGMA FACTOR RPOD"/>
    <property type="match status" value="1"/>
</dbReference>
<dbReference type="InterPro" id="IPR013324">
    <property type="entry name" value="RNA_pol_sigma_r3/r4-like"/>
</dbReference>
<keyword evidence="2 6" id="KW-0805">Transcription regulation</keyword>
<feature type="region of interest" description="Disordered" evidence="8">
    <location>
        <begin position="1"/>
        <end position="21"/>
    </location>
</feature>
<comment type="similarity">
    <text evidence="6">Belongs to the sigma-70 factor family. RpoD/SigA subfamily.</text>
</comment>
<dbReference type="HAMAP" id="MF_00963">
    <property type="entry name" value="Sigma70_RpoD_SigA"/>
    <property type="match status" value="1"/>
</dbReference>
<dbReference type="PANTHER" id="PTHR30603">
    <property type="entry name" value="RNA POLYMERASE SIGMA FACTOR RPO"/>
    <property type="match status" value="1"/>
</dbReference>
<feature type="DNA-binding region" description="H-T-H motif" evidence="6">
    <location>
        <begin position="622"/>
        <end position="641"/>
    </location>
</feature>
<dbReference type="InterPro" id="IPR013325">
    <property type="entry name" value="RNA_pol_sigma_r2"/>
</dbReference>
<protein>
    <recommendedName>
        <fullName evidence="6">RNA polymerase sigma factor RpoD</fullName>
    </recommendedName>
    <alternativeName>
        <fullName evidence="6">Sigma-70</fullName>
    </alternativeName>
</protein>
<feature type="region of interest" description="Disordered" evidence="8">
    <location>
        <begin position="78"/>
        <end position="114"/>
    </location>
</feature>
<dbReference type="PRINTS" id="PR00046">
    <property type="entry name" value="SIGMA70FCT"/>
</dbReference>
<feature type="region of interest" description="Disordered" evidence="8">
    <location>
        <begin position="192"/>
        <end position="238"/>
    </location>
</feature>
<dbReference type="Pfam" id="PF03979">
    <property type="entry name" value="Sigma70_r1_1"/>
    <property type="match status" value="1"/>
</dbReference>
<dbReference type="NCBIfam" id="NF004208">
    <property type="entry name" value="PRK05658.1"/>
    <property type="match status" value="1"/>
</dbReference>
<dbReference type="InterPro" id="IPR042189">
    <property type="entry name" value="RNA_pol_sigma_70_r1_1_sf"/>
</dbReference>
<comment type="subcellular location">
    <subcellularLocation>
        <location evidence="6">Cytoplasm</location>
    </subcellularLocation>
</comment>
<dbReference type="NCBIfam" id="TIGR02937">
    <property type="entry name" value="sigma70-ECF"/>
    <property type="match status" value="1"/>
</dbReference>
<dbReference type="RefSeq" id="WP_311691356.1">
    <property type="nucleotide sequence ID" value="NZ_JAVRHL010000002.1"/>
</dbReference>
<keyword evidence="7" id="KW-0175">Coiled coil</keyword>
<dbReference type="InterPro" id="IPR028630">
    <property type="entry name" value="Sigma70_RpoD"/>
</dbReference>
<dbReference type="InterPro" id="IPR007127">
    <property type="entry name" value="RNA_pol_sigma_70_r1_1"/>
</dbReference>
<keyword evidence="12" id="KW-1185">Reference proteome</keyword>
<dbReference type="InterPro" id="IPR014284">
    <property type="entry name" value="RNA_pol_sigma-70_dom"/>
</dbReference>
<evidence type="ECO:0000259" key="10">
    <source>
        <dbReference type="PROSITE" id="PS00716"/>
    </source>
</evidence>
<comment type="function">
    <text evidence="6">Sigma factors are initiation factors that promote the attachment of RNA polymerase to specific initiation sites and are then released. This sigma factor is the primary sigma factor during exponential growth.</text>
</comment>
<dbReference type="Gene3D" id="1.10.220.120">
    <property type="entry name" value="Sigma-70 factor, region 1.1"/>
    <property type="match status" value="1"/>
</dbReference>
<dbReference type="Gene3D" id="1.10.10.10">
    <property type="entry name" value="Winged helix-like DNA-binding domain superfamily/Winged helix DNA-binding domain"/>
    <property type="match status" value="2"/>
</dbReference>
<gene>
    <name evidence="6 11" type="primary">rpoD</name>
    <name evidence="11" type="ORF">RM543_09065</name>
</gene>
<evidence type="ECO:0000256" key="1">
    <source>
        <dbReference type="ARBA" id="ARBA00022490"/>
    </source>
</evidence>
<evidence type="ECO:0000256" key="8">
    <source>
        <dbReference type="SAM" id="MobiDB-lite"/>
    </source>
</evidence>
<proteinExistence type="inferred from homology"/>
<feature type="domain" description="RNA polymerase sigma-70" evidence="9">
    <location>
        <begin position="452"/>
        <end position="465"/>
    </location>
</feature>
<comment type="subunit">
    <text evidence="6">Interacts transiently with the RNA polymerase catalytic core.</text>
</comment>
<keyword evidence="4 6" id="KW-0238">DNA-binding</keyword>